<dbReference type="AlphaFoldDB" id="A0A0W8FHT1"/>
<name>A0A0W8FHT1_9ZZZZ</name>
<proteinExistence type="predicted"/>
<evidence type="ECO:0000313" key="1">
    <source>
        <dbReference type="EMBL" id="KUG20445.1"/>
    </source>
</evidence>
<sequence>MDDDELEKLVKAIKAKDLKDEVKRRGLKPGRCPTKLDLARMLPEDALKELAGK</sequence>
<gene>
    <name evidence="1" type="ORF">ASZ90_009814</name>
</gene>
<organism evidence="1">
    <name type="scientific">hydrocarbon metagenome</name>
    <dbReference type="NCBI Taxonomy" id="938273"/>
    <lineage>
        <taxon>unclassified sequences</taxon>
        <taxon>metagenomes</taxon>
        <taxon>ecological metagenomes</taxon>
    </lineage>
</organism>
<protein>
    <submittedName>
        <fullName evidence="1">Uncharacterized protein</fullName>
    </submittedName>
</protein>
<accession>A0A0W8FHT1</accession>
<reference evidence="1" key="1">
    <citation type="journal article" date="2015" name="Proc. Natl. Acad. Sci. U.S.A.">
        <title>Networks of energetic and metabolic interactions define dynamics in microbial communities.</title>
        <authorList>
            <person name="Embree M."/>
            <person name="Liu J.K."/>
            <person name="Al-Bassam M.M."/>
            <person name="Zengler K."/>
        </authorList>
    </citation>
    <scope>NUCLEOTIDE SEQUENCE</scope>
</reference>
<dbReference type="EMBL" id="LNQE01001191">
    <property type="protein sequence ID" value="KUG20445.1"/>
    <property type="molecule type" value="Genomic_DNA"/>
</dbReference>
<comment type="caution">
    <text evidence="1">The sequence shown here is derived from an EMBL/GenBank/DDBJ whole genome shotgun (WGS) entry which is preliminary data.</text>
</comment>